<dbReference type="PANTHER" id="PTHR34183:SF8">
    <property type="entry name" value="ENDOLYTIC PEPTIDOGLYCAN TRANSGLYCOSYLASE RLPA-RELATED"/>
    <property type="match status" value="1"/>
</dbReference>
<comment type="function">
    <text evidence="3">Lytic transglycosylase with a strong preference for naked glycan strands that lack stem peptides.</text>
</comment>
<feature type="domain" description="RlpA-like protein double-psi beta-barrel" evidence="5">
    <location>
        <begin position="29"/>
        <end position="116"/>
    </location>
</feature>
<dbReference type="HAMAP" id="MF_02071">
    <property type="entry name" value="RlpA"/>
    <property type="match status" value="1"/>
</dbReference>
<dbReference type="CDD" id="cd22268">
    <property type="entry name" value="DPBB_RlpA-like"/>
    <property type="match status" value="1"/>
</dbReference>
<keyword evidence="1 3" id="KW-0456">Lyase</keyword>
<sequence length="146" mass="15759" precursor="true">MIRRYIWLTPALAMLAFLPTATLQANVTDGVASYYGDRFDGRRTASGVRFDKNALTAAHRTLEFGTRVTVTNKANGRSVDVVINDRGPFSRGRTIDLSKAAAKEIGMLARGVAPVSLEVVDSGSPSRLTGKTIALADAERVLMDLF</sequence>
<dbReference type="RefSeq" id="WP_245969741.1">
    <property type="nucleotide sequence ID" value="NZ_RBXL01000001.1"/>
</dbReference>
<keyword evidence="7" id="KW-1185">Reference proteome</keyword>
<evidence type="ECO:0000313" key="7">
    <source>
        <dbReference type="Proteomes" id="UP000274556"/>
    </source>
</evidence>
<feature type="signal peptide" evidence="3">
    <location>
        <begin position="1"/>
        <end position="25"/>
    </location>
</feature>
<reference evidence="6 7" key="1">
    <citation type="submission" date="2018-10" db="EMBL/GenBank/DDBJ databases">
        <title>Genomic Encyclopedia of Archaeal and Bacterial Type Strains, Phase II (KMG-II): from individual species to whole genera.</title>
        <authorList>
            <person name="Goeker M."/>
        </authorList>
    </citation>
    <scope>NUCLEOTIDE SEQUENCE [LARGE SCALE GENOMIC DNA]</scope>
    <source>
        <strain evidence="6 7">DSM 235</strain>
    </source>
</reference>
<evidence type="ECO:0000256" key="1">
    <source>
        <dbReference type="ARBA" id="ARBA00023239"/>
    </source>
</evidence>
<dbReference type="InterPro" id="IPR034718">
    <property type="entry name" value="RlpA"/>
</dbReference>
<dbReference type="AlphaFoldDB" id="A0A495VEN7"/>
<evidence type="ECO:0000256" key="4">
    <source>
        <dbReference type="RuleBase" id="RU003495"/>
    </source>
</evidence>
<evidence type="ECO:0000256" key="2">
    <source>
        <dbReference type="ARBA" id="ARBA00023316"/>
    </source>
</evidence>
<comment type="caution">
    <text evidence="6">The sequence shown here is derived from an EMBL/GenBank/DDBJ whole genome shotgun (WGS) entry which is preliminary data.</text>
</comment>
<dbReference type="EMBL" id="RBXL01000001">
    <property type="protein sequence ID" value="RKT46905.1"/>
    <property type="molecule type" value="Genomic_DNA"/>
</dbReference>
<dbReference type="InterPro" id="IPR009009">
    <property type="entry name" value="RlpA-like_DPBB"/>
</dbReference>
<dbReference type="GO" id="GO:0000270">
    <property type="term" value="P:peptidoglycan metabolic process"/>
    <property type="evidence" value="ECO:0007669"/>
    <property type="project" value="UniProtKB-UniRule"/>
</dbReference>
<keyword evidence="2 3" id="KW-0961">Cell wall biogenesis/degradation</keyword>
<dbReference type="Pfam" id="PF03330">
    <property type="entry name" value="DPBB_1"/>
    <property type="match status" value="1"/>
</dbReference>
<proteinExistence type="inferred from homology"/>
<keyword evidence="6" id="KW-0449">Lipoprotein</keyword>
<dbReference type="PANTHER" id="PTHR34183">
    <property type="entry name" value="ENDOLYTIC PEPTIDOGLYCAN TRANSGLYCOSYLASE RLPA"/>
    <property type="match status" value="1"/>
</dbReference>
<dbReference type="InterPro" id="IPR036908">
    <property type="entry name" value="RlpA-like_sf"/>
</dbReference>
<dbReference type="NCBIfam" id="TIGR00413">
    <property type="entry name" value="rlpA"/>
    <property type="match status" value="1"/>
</dbReference>
<protein>
    <recommendedName>
        <fullName evidence="3">Endolytic peptidoglycan transglycosylase RlpA</fullName>
        <ecNumber evidence="3">4.2.2.-</ecNumber>
    </recommendedName>
</protein>
<keyword evidence="3" id="KW-0732">Signal</keyword>
<accession>A0A495VEN7</accession>
<dbReference type="GO" id="GO:0071555">
    <property type="term" value="P:cell wall organization"/>
    <property type="evidence" value="ECO:0007669"/>
    <property type="project" value="UniProtKB-KW"/>
</dbReference>
<comment type="similarity">
    <text evidence="3 4">Belongs to the RlpA family.</text>
</comment>
<evidence type="ECO:0000313" key="6">
    <source>
        <dbReference type="EMBL" id="RKT46905.1"/>
    </source>
</evidence>
<evidence type="ECO:0000259" key="5">
    <source>
        <dbReference type="Pfam" id="PF03330"/>
    </source>
</evidence>
<dbReference type="SUPFAM" id="SSF50685">
    <property type="entry name" value="Barwin-like endoglucanases"/>
    <property type="match status" value="1"/>
</dbReference>
<evidence type="ECO:0000256" key="3">
    <source>
        <dbReference type="HAMAP-Rule" id="MF_02071"/>
    </source>
</evidence>
<gene>
    <name evidence="3" type="primary">rlpA</name>
    <name evidence="6" type="ORF">BDD21_4446</name>
</gene>
<dbReference type="GO" id="GO:0008932">
    <property type="term" value="F:lytic endotransglycosylase activity"/>
    <property type="evidence" value="ECO:0007669"/>
    <property type="project" value="UniProtKB-UniRule"/>
</dbReference>
<dbReference type="Gene3D" id="2.40.40.10">
    <property type="entry name" value="RlpA-like domain"/>
    <property type="match status" value="1"/>
</dbReference>
<feature type="chain" id="PRO_5019874480" description="Endolytic peptidoglycan transglycosylase RlpA" evidence="3">
    <location>
        <begin position="26"/>
        <end position="146"/>
    </location>
</feature>
<dbReference type="Proteomes" id="UP000274556">
    <property type="component" value="Unassembled WGS sequence"/>
</dbReference>
<dbReference type="EC" id="4.2.2.-" evidence="3"/>
<organism evidence="6 7">
    <name type="scientific">Thiocapsa rosea</name>
    <dbReference type="NCBI Taxonomy" id="69360"/>
    <lineage>
        <taxon>Bacteria</taxon>
        <taxon>Pseudomonadati</taxon>
        <taxon>Pseudomonadota</taxon>
        <taxon>Gammaproteobacteria</taxon>
        <taxon>Chromatiales</taxon>
        <taxon>Chromatiaceae</taxon>
        <taxon>Thiocapsa</taxon>
    </lineage>
</organism>
<dbReference type="InterPro" id="IPR012997">
    <property type="entry name" value="RplA"/>
</dbReference>
<name>A0A495VEN7_9GAMM</name>